<comment type="caution">
    <text evidence="2">The sequence shown here is derived from an EMBL/GenBank/DDBJ whole genome shotgun (WGS) entry which is preliminary data.</text>
</comment>
<dbReference type="EMBL" id="CAJGYO010000011">
    <property type="protein sequence ID" value="CAD6260831.1"/>
    <property type="molecule type" value="Genomic_DNA"/>
</dbReference>
<organism evidence="2 3">
    <name type="scientific">Miscanthus lutarioriparius</name>
    <dbReference type="NCBI Taxonomy" id="422564"/>
    <lineage>
        <taxon>Eukaryota</taxon>
        <taxon>Viridiplantae</taxon>
        <taxon>Streptophyta</taxon>
        <taxon>Embryophyta</taxon>
        <taxon>Tracheophyta</taxon>
        <taxon>Spermatophyta</taxon>
        <taxon>Magnoliopsida</taxon>
        <taxon>Liliopsida</taxon>
        <taxon>Poales</taxon>
        <taxon>Poaceae</taxon>
        <taxon>PACMAD clade</taxon>
        <taxon>Panicoideae</taxon>
        <taxon>Andropogonodae</taxon>
        <taxon>Andropogoneae</taxon>
        <taxon>Saccharinae</taxon>
        <taxon>Miscanthus</taxon>
    </lineage>
</organism>
<feature type="domain" description="F-box" evidence="1">
    <location>
        <begin position="9"/>
        <end position="48"/>
    </location>
</feature>
<reference evidence="2" key="1">
    <citation type="submission" date="2020-10" db="EMBL/GenBank/DDBJ databases">
        <authorList>
            <person name="Han B."/>
            <person name="Lu T."/>
            <person name="Zhao Q."/>
            <person name="Huang X."/>
            <person name="Zhao Y."/>
        </authorList>
    </citation>
    <scope>NUCLEOTIDE SEQUENCE</scope>
</reference>
<sequence>MAAVPALLDELIEEFLLRLPPAEPEILVHAALVCKPWYRIISDPRFRRRFREFHRAAPMLGFFCNLMDAQFIPTSSFRPPHAGNFRALDARHGRVLLDPWDDMDERFVVVWDPTTDERWEVPVPPPDVWDLLEESYATVLCAAAASPTCNHHDCHSKPFTLVFAGPGTEPEHEHTSFLHVYSSEGASWSEPIPVPRCCVDEVLTALVGSTLYFSIDCGSRTLSYNLATRQTSVIHLPPMPDECATALMGMENGGLGVAKLDKAAKLSVWSMEVNPNGDIGWTQIKVVELDKLLPVNACSISSEFLCYAQGVGVFFVGTYDGLFSFDLMSGKVRKVFEEPCDQIGVLGAFPCVVPYVSFYTPDQWADPLPEAPT</sequence>
<dbReference type="Pfam" id="PF00646">
    <property type="entry name" value="F-box"/>
    <property type="match status" value="1"/>
</dbReference>
<dbReference type="InterPro" id="IPR001810">
    <property type="entry name" value="F-box_dom"/>
</dbReference>
<dbReference type="SUPFAM" id="SSF50965">
    <property type="entry name" value="Galactose oxidase, central domain"/>
    <property type="match status" value="1"/>
</dbReference>
<name>A0A811QXM7_9POAL</name>
<evidence type="ECO:0000313" key="3">
    <source>
        <dbReference type="Proteomes" id="UP000604825"/>
    </source>
</evidence>
<dbReference type="OrthoDB" id="617766at2759"/>
<accession>A0A811QXM7</accession>
<keyword evidence="3" id="KW-1185">Reference proteome</keyword>
<evidence type="ECO:0000313" key="2">
    <source>
        <dbReference type="EMBL" id="CAD6260831.1"/>
    </source>
</evidence>
<dbReference type="PANTHER" id="PTHR32133:SF386">
    <property type="entry name" value="F-BOX DOMAIN-CONTAINING PROTEIN"/>
    <property type="match status" value="1"/>
</dbReference>
<dbReference type="SUPFAM" id="SSF81383">
    <property type="entry name" value="F-box domain"/>
    <property type="match status" value="1"/>
</dbReference>
<dbReference type="InterPro" id="IPR011043">
    <property type="entry name" value="Gal_Oxase/kelch_b-propeller"/>
</dbReference>
<protein>
    <recommendedName>
        <fullName evidence="1">F-box domain-containing protein</fullName>
    </recommendedName>
</protein>
<dbReference type="PANTHER" id="PTHR32133">
    <property type="entry name" value="OS07G0120400 PROTEIN"/>
    <property type="match status" value="1"/>
</dbReference>
<gene>
    <name evidence="2" type="ORF">NCGR_LOCUS44254</name>
</gene>
<evidence type="ECO:0000259" key="1">
    <source>
        <dbReference type="Pfam" id="PF00646"/>
    </source>
</evidence>
<dbReference type="InterPro" id="IPR036047">
    <property type="entry name" value="F-box-like_dom_sf"/>
</dbReference>
<dbReference type="AlphaFoldDB" id="A0A811QXM7"/>
<proteinExistence type="predicted"/>
<dbReference type="Proteomes" id="UP000604825">
    <property type="component" value="Unassembled WGS sequence"/>
</dbReference>